<organism evidence="4 5">
    <name type="scientific">Rhodococcoides corynebacterioides</name>
    <dbReference type="NCBI Taxonomy" id="53972"/>
    <lineage>
        <taxon>Bacteria</taxon>
        <taxon>Bacillati</taxon>
        <taxon>Actinomycetota</taxon>
        <taxon>Actinomycetes</taxon>
        <taxon>Mycobacteriales</taxon>
        <taxon>Nocardiaceae</taxon>
        <taxon>Rhodococcoides</taxon>
    </lineage>
</organism>
<name>A0ABS7P8F8_9NOCA</name>
<proteinExistence type="predicted"/>
<evidence type="ECO:0000256" key="2">
    <source>
        <dbReference type="PROSITE-ProRule" id="PRU00335"/>
    </source>
</evidence>
<dbReference type="Pfam" id="PF00440">
    <property type="entry name" value="TetR_N"/>
    <property type="match status" value="1"/>
</dbReference>
<dbReference type="Gene3D" id="1.10.357.10">
    <property type="entry name" value="Tetracycline Repressor, domain 2"/>
    <property type="match status" value="1"/>
</dbReference>
<sequence length="175" mass="18748">MGTVGTDRTTMTAVCSAAGLTERYFYESFAGKADLVVAVVDALADEVRDTARRALETTEGSEIERVRAALTAVVTLLLDDPRKGRIAVVESIASAELRVQRHRTLAGVVDFVSAAALTIWGPRAVPESQRQLAGMMLIGASSELLLARLEGTRDLEIDDIVDAATALFVATTRRD</sequence>
<dbReference type="Proteomes" id="UP000825228">
    <property type="component" value="Unassembled WGS sequence"/>
</dbReference>
<dbReference type="InterPro" id="IPR009057">
    <property type="entry name" value="Homeodomain-like_sf"/>
</dbReference>
<keyword evidence="5" id="KW-1185">Reference proteome</keyword>
<dbReference type="InterPro" id="IPR001647">
    <property type="entry name" value="HTH_TetR"/>
</dbReference>
<evidence type="ECO:0000259" key="3">
    <source>
        <dbReference type="PROSITE" id="PS50977"/>
    </source>
</evidence>
<protein>
    <submittedName>
        <fullName evidence="4">TetR/AcrR family transcriptional regulator</fullName>
    </submittedName>
</protein>
<evidence type="ECO:0000313" key="4">
    <source>
        <dbReference type="EMBL" id="MBY6368731.1"/>
    </source>
</evidence>
<evidence type="ECO:0000256" key="1">
    <source>
        <dbReference type="ARBA" id="ARBA00023125"/>
    </source>
</evidence>
<feature type="DNA-binding region" description="H-T-H motif" evidence="2">
    <location>
        <begin position="10"/>
        <end position="29"/>
    </location>
</feature>
<gene>
    <name evidence="4" type="ORF">HQ603_18440</name>
</gene>
<feature type="domain" description="HTH tetR-type" evidence="3">
    <location>
        <begin position="1"/>
        <end position="47"/>
    </location>
</feature>
<accession>A0ABS7P8F8</accession>
<dbReference type="EMBL" id="JABUBU010000037">
    <property type="protein sequence ID" value="MBY6368731.1"/>
    <property type="molecule type" value="Genomic_DNA"/>
</dbReference>
<evidence type="ECO:0000313" key="5">
    <source>
        <dbReference type="Proteomes" id="UP000825228"/>
    </source>
</evidence>
<dbReference type="PROSITE" id="PS50977">
    <property type="entry name" value="HTH_TETR_2"/>
    <property type="match status" value="1"/>
</dbReference>
<reference evidence="4 5" key="1">
    <citation type="submission" date="2020-06" db="EMBL/GenBank/DDBJ databases">
        <title>Taxonomy, biology and ecology of Rhodococcus bacteria occurring in California pistachio and other woody hosts as revealed by genome sequence analyses.</title>
        <authorList>
            <person name="Gai Y."/>
            <person name="Riely B."/>
        </authorList>
    </citation>
    <scope>NUCLEOTIDE SEQUENCE [LARGE SCALE GENOMIC DNA]</scope>
    <source>
        <strain evidence="4 5">BP-281</strain>
    </source>
</reference>
<comment type="caution">
    <text evidence="4">The sequence shown here is derived from an EMBL/GenBank/DDBJ whole genome shotgun (WGS) entry which is preliminary data.</text>
</comment>
<keyword evidence="1 2" id="KW-0238">DNA-binding</keyword>
<dbReference type="SUPFAM" id="SSF46689">
    <property type="entry name" value="Homeodomain-like"/>
    <property type="match status" value="1"/>
</dbReference>